<dbReference type="Proteomes" id="UP001175271">
    <property type="component" value="Unassembled WGS sequence"/>
</dbReference>
<name>A0AA39LKN6_9BILA</name>
<dbReference type="EMBL" id="JAUCMV010000004">
    <property type="protein sequence ID" value="KAK0400728.1"/>
    <property type="molecule type" value="Genomic_DNA"/>
</dbReference>
<reference evidence="1" key="1">
    <citation type="submission" date="2023-06" db="EMBL/GenBank/DDBJ databases">
        <title>Genomic analysis of the entomopathogenic nematode Steinernema hermaphroditum.</title>
        <authorList>
            <person name="Schwarz E.M."/>
            <person name="Heppert J.K."/>
            <person name="Baniya A."/>
            <person name="Schwartz H.T."/>
            <person name="Tan C.-H."/>
            <person name="Antoshechkin I."/>
            <person name="Sternberg P.W."/>
            <person name="Goodrich-Blair H."/>
            <person name="Dillman A.R."/>
        </authorList>
    </citation>
    <scope>NUCLEOTIDE SEQUENCE</scope>
    <source>
        <strain evidence="1">PS9179</strain>
        <tissue evidence="1">Whole animal</tissue>
    </source>
</reference>
<comment type="caution">
    <text evidence="1">The sequence shown here is derived from an EMBL/GenBank/DDBJ whole genome shotgun (WGS) entry which is preliminary data.</text>
</comment>
<dbReference type="AlphaFoldDB" id="A0AA39LKN6"/>
<evidence type="ECO:0000313" key="2">
    <source>
        <dbReference type="Proteomes" id="UP001175271"/>
    </source>
</evidence>
<keyword evidence="2" id="KW-1185">Reference proteome</keyword>
<proteinExistence type="predicted"/>
<gene>
    <name evidence="1" type="ORF">QR680_015421</name>
</gene>
<sequence>MTVEHPSQLSESYLSKLAYRKRLDQLSNPVEQCLNALNAASDSGSMSELSIALKTYVKWLKAEQNMEFHLSHLDSEAMNEAFDLFMSKFSHSPCKSDRDRLVTRWHHLERFTTIFSDFKALSTDIVDYVKDLLDENDFYSAAHFIGVARLQNQFPNILVRVLQPAYLQRRNITPTLKAILYNRPDLREGFMNWLMGLFGFFASFDFAISQPIMEQC</sequence>
<protein>
    <submittedName>
        <fullName evidence="1">Uncharacterized protein</fullName>
    </submittedName>
</protein>
<evidence type="ECO:0000313" key="1">
    <source>
        <dbReference type="EMBL" id="KAK0400728.1"/>
    </source>
</evidence>
<accession>A0AA39LKN6</accession>
<organism evidence="1 2">
    <name type="scientific">Steinernema hermaphroditum</name>
    <dbReference type="NCBI Taxonomy" id="289476"/>
    <lineage>
        <taxon>Eukaryota</taxon>
        <taxon>Metazoa</taxon>
        <taxon>Ecdysozoa</taxon>
        <taxon>Nematoda</taxon>
        <taxon>Chromadorea</taxon>
        <taxon>Rhabditida</taxon>
        <taxon>Tylenchina</taxon>
        <taxon>Panagrolaimomorpha</taxon>
        <taxon>Strongyloidoidea</taxon>
        <taxon>Steinernematidae</taxon>
        <taxon>Steinernema</taxon>
    </lineage>
</organism>